<dbReference type="InterPro" id="IPR049804">
    <property type="entry name" value="Choice_anch_L"/>
</dbReference>
<protein>
    <submittedName>
        <fullName evidence="3">Choice-of-anchor L domain-containing protein</fullName>
    </submittedName>
</protein>
<feature type="chain" id="PRO_5047066021" evidence="1">
    <location>
        <begin position="27"/>
        <end position="288"/>
    </location>
</feature>
<gene>
    <name evidence="3" type="ORF">ACE1B6_21595</name>
</gene>
<dbReference type="EMBL" id="JBHFNS010000079">
    <property type="protein sequence ID" value="MFB2937851.1"/>
    <property type="molecule type" value="Genomic_DNA"/>
</dbReference>
<dbReference type="RefSeq" id="WP_413259337.1">
    <property type="nucleotide sequence ID" value="NZ_JBHFNS010000079.1"/>
</dbReference>
<evidence type="ECO:0000313" key="4">
    <source>
        <dbReference type="Proteomes" id="UP001576776"/>
    </source>
</evidence>
<keyword evidence="1" id="KW-0732">Signal</keyword>
<keyword evidence="4" id="KW-1185">Reference proteome</keyword>
<dbReference type="NCBIfam" id="TIGR02595">
    <property type="entry name" value="PEP_CTERM"/>
    <property type="match status" value="1"/>
</dbReference>
<sequence>MKLLQKVATAIATTAALSIVSVPVMAFTVTQNNNGSDLLNSLLGDAKGLSNFSVTTKGNASAFGLFSGNPFGLESGIALSSGKVADIPGVNSSSVYNPDLSTSFGTPGDTPGSYDLAQLDISFDADSTAEKVFFQYVFGSEEFVEYGGSNFNDSFELLLNGVNLAKLSDGQTVSINNLVPNPNGPYHTDYINNPAGPGTLTKLDGYTKTLTFEGLLNKNASNTLSIKIKDVADSAYDSAVFLKGGTLGTVNPEAVPEPGTVLGLLALGAMGAGSIRKRKQQEKVTVKA</sequence>
<evidence type="ECO:0000256" key="1">
    <source>
        <dbReference type="SAM" id="SignalP"/>
    </source>
</evidence>
<evidence type="ECO:0000313" key="3">
    <source>
        <dbReference type="EMBL" id="MFB2937851.1"/>
    </source>
</evidence>
<dbReference type="InterPro" id="IPR013424">
    <property type="entry name" value="Ice-binding_C"/>
</dbReference>
<organism evidence="3 4">
    <name type="scientific">Floridaenema fluviatile BLCC-F154</name>
    <dbReference type="NCBI Taxonomy" id="3153640"/>
    <lineage>
        <taxon>Bacteria</taxon>
        <taxon>Bacillati</taxon>
        <taxon>Cyanobacteriota</taxon>
        <taxon>Cyanophyceae</taxon>
        <taxon>Oscillatoriophycideae</taxon>
        <taxon>Aerosakkonematales</taxon>
        <taxon>Aerosakkonemataceae</taxon>
        <taxon>Floridanema</taxon>
        <taxon>Floridanema fluviatile</taxon>
    </lineage>
</organism>
<dbReference type="NCBIfam" id="NF038133">
    <property type="entry name" value="choice_anch_L"/>
    <property type="match status" value="1"/>
</dbReference>
<proteinExistence type="predicted"/>
<comment type="caution">
    <text evidence="3">The sequence shown here is derived from an EMBL/GenBank/DDBJ whole genome shotgun (WGS) entry which is preliminary data.</text>
</comment>
<feature type="domain" description="Ice-binding protein C-terminal" evidence="2">
    <location>
        <begin position="254"/>
        <end position="278"/>
    </location>
</feature>
<reference evidence="3 4" key="1">
    <citation type="submission" date="2024-09" db="EMBL/GenBank/DDBJ databases">
        <title>Floridaenema gen nov. (Aerosakkonemataceae, Aerosakkonematales ord. nov., Cyanobacteria) from benthic tropical and subtropical fresh waters, with the description of four new species.</title>
        <authorList>
            <person name="Moretto J.A."/>
            <person name="Berthold D.E."/>
            <person name="Lefler F.W."/>
            <person name="Huang I.-S."/>
            <person name="Laughinghouse H. IV."/>
        </authorList>
    </citation>
    <scope>NUCLEOTIDE SEQUENCE [LARGE SCALE GENOMIC DNA]</scope>
    <source>
        <strain evidence="3 4">BLCC-F154</strain>
    </source>
</reference>
<accession>A0ABV4YG95</accession>
<feature type="signal peptide" evidence="1">
    <location>
        <begin position="1"/>
        <end position="26"/>
    </location>
</feature>
<name>A0ABV4YG95_9CYAN</name>
<dbReference type="Pfam" id="PF07589">
    <property type="entry name" value="PEP-CTERM"/>
    <property type="match status" value="1"/>
</dbReference>
<dbReference type="Proteomes" id="UP001576776">
    <property type="component" value="Unassembled WGS sequence"/>
</dbReference>
<evidence type="ECO:0000259" key="2">
    <source>
        <dbReference type="Pfam" id="PF07589"/>
    </source>
</evidence>